<dbReference type="SUPFAM" id="SSF46785">
    <property type="entry name" value="Winged helix' DNA-binding domain"/>
    <property type="match status" value="1"/>
</dbReference>
<feature type="domain" description="Helix-turn-helix type 11" evidence="1">
    <location>
        <begin position="10"/>
        <end position="65"/>
    </location>
</feature>
<reference evidence="3 4" key="1">
    <citation type="submission" date="2021-04" db="EMBL/GenBank/DDBJ databases">
        <authorList>
            <person name="Tang X."/>
            <person name="Zhou X."/>
            <person name="Chen X."/>
            <person name="Cernava T."/>
            <person name="Zhang C."/>
        </authorList>
    </citation>
    <scope>NUCLEOTIDE SEQUENCE [LARGE SCALE GENOMIC DNA]</scope>
    <source>
        <strain evidence="3 4">BH-SS-21</strain>
    </source>
</reference>
<dbReference type="PANTHER" id="PTHR34580:SF3">
    <property type="entry name" value="PROTEIN PAFB"/>
    <property type="match status" value="1"/>
</dbReference>
<dbReference type="InterPro" id="IPR036390">
    <property type="entry name" value="WH_DNA-bd_sf"/>
</dbReference>
<dbReference type="Gene3D" id="1.10.10.10">
    <property type="entry name" value="Winged helix-like DNA-binding domain superfamily/Winged helix DNA-binding domain"/>
    <property type="match status" value="1"/>
</dbReference>
<dbReference type="InterPro" id="IPR036388">
    <property type="entry name" value="WH-like_DNA-bd_sf"/>
</dbReference>
<dbReference type="InterPro" id="IPR011991">
    <property type="entry name" value="ArsR-like_HTH"/>
</dbReference>
<gene>
    <name evidence="3" type="ORF">J8N05_41105</name>
</gene>
<evidence type="ECO:0000313" key="3">
    <source>
        <dbReference type="EMBL" id="MBQ0854562.1"/>
    </source>
</evidence>
<evidence type="ECO:0000259" key="2">
    <source>
        <dbReference type="Pfam" id="PF13280"/>
    </source>
</evidence>
<dbReference type="AlphaFoldDB" id="A0A941BCB5"/>
<comment type="caution">
    <text evidence="3">The sequence shown here is derived from an EMBL/GenBank/DDBJ whole genome shotgun (WGS) entry which is preliminary data.</text>
</comment>
<dbReference type="EMBL" id="JAGPYQ010000002">
    <property type="protein sequence ID" value="MBQ0854562.1"/>
    <property type="molecule type" value="Genomic_DNA"/>
</dbReference>
<name>A0A941BCB5_9ACTN</name>
<dbReference type="InterPro" id="IPR026881">
    <property type="entry name" value="WYL_dom"/>
</dbReference>
<dbReference type="PROSITE" id="PS52050">
    <property type="entry name" value="WYL"/>
    <property type="match status" value="1"/>
</dbReference>
<sequence>MPNDLSPTARALRALEILQTRPGTTAGELAERLGVTERAARRYVGILREAGIPVESARGPHGGYRLGRGTRLPPVHFTQSEAIGLVMAVLSGQPTAASTDADTDDLIGTALGKVVKALPESVGHQAAMLREYASAAADPYAAHPDPAITSELVDAVAARRRVSVTYGSEAGNEWEAEVDPWSIVIRYGRWYLLCHSHRADAIRTYRVDRVRAVRPTEHGFEPPEGLDAVAVLEENLGLGWEFSTRVAFDAPLTEVARWVHPPMGRLEPLRDGCVLVGSTRNPDMYAQEWLTRVPFPFRVEGGEELRAAVAALAARFSAATATAPADQP</sequence>
<proteinExistence type="predicted"/>
<protein>
    <submittedName>
        <fullName evidence="3">WYL domain-containing protein</fullName>
    </submittedName>
</protein>
<dbReference type="Pfam" id="PF08279">
    <property type="entry name" value="HTH_11"/>
    <property type="match status" value="1"/>
</dbReference>
<dbReference type="RefSeq" id="WP_210892293.1">
    <property type="nucleotide sequence ID" value="NZ_JAGPYQ010000002.1"/>
</dbReference>
<evidence type="ECO:0000259" key="1">
    <source>
        <dbReference type="Pfam" id="PF08279"/>
    </source>
</evidence>
<dbReference type="Pfam" id="PF13280">
    <property type="entry name" value="WYL"/>
    <property type="match status" value="1"/>
</dbReference>
<dbReference type="InterPro" id="IPR028349">
    <property type="entry name" value="PafC-like"/>
</dbReference>
<evidence type="ECO:0000313" key="4">
    <source>
        <dbReference type="Proteomes" id="UP000677413"/>
    </source>
</evidence>
<dbReference type="InterPro" id="IPR051534">
    <property type="entry name" value="CBASS_pafABC_assoc_protein"/>
</dbReference>
<dbReference type="InterPro" id="IPR013196">
    <property type="entry name" value="HTH_11"/>
</dbReference>
<dbReference type="PANTHER" id="PTHR34580">
    <property type="match status" value="1"/>
</dbReference>
<dbReference type="CDD" id="cd00090">
    <property type="entry name" value="HTH_ARSR"/>
    <property type="match status" value="1"/>
</dbReference>
<dbReference type="PIRSF" id="PIRSF016838">
    <property type="entry name" value="PafC"/>
    <property type="match status" value="1"/>
</dbReference>
<keyword evidence="4" id="KW-1185">Reference proteome</keyword>
<accession>A0A941BCB5</accession>
<dbReference type="Proteomes" id="UP000677413">
    <property type="component" value="Unassembled WGS sequence"/>
</dbReference>
<organism evidence="3 4">
    <name type="scientific">Streptomyces liliiviolaceus</name>
    <dbReference type="NCBI Taxonomy" id="2823109"/>
    <lineage>
        <taxon>Bacteria</taxon>
        <taxon>Bacillati</taxon>
        <taxon>Actinomycetota</taxon>
        <taxon>Actinomycetes</taxon>
        <taxon>Kitasatosporales</taxon>
        <taxon>Streptomycetaceae</taxon>
        <taxon>Streptomyces</taxon>
    </lineage>
</organism>
<feature type="domain" description="WYL" evidence="2">
    <location>
        <begin position="149"/>
        <end position="214"/>
    </location>
</feature>